<dbReference type="RefSeq" id="WP_200261208.1">
    <property type="nucleotide sequence ID" value="NZ_NRSH01000196.1"/>
</dbReference>
<dbReference type="Pfam" id="PF05193">
    <property type="entry name" value="Peptidase_M16_C"/>
    <property type="match status" value="1"/>
</dbReference>
<feature type="non-terminal residue" evidence="3">
    <location>
        <position position="1"/>
    </location>
</feature>
<dbReference type="InterPro" id="IPR011765">
    <property type="entry name" value="Pept_M16_N"/>
</dbReference>
<organism evidence="3 4">
    <name type="scientific">Halorhodospira neutriphila</name>
    <dbReference type="NCBI Taxonomy" id="168379"/>
    <lineage>
        <taxon>Bacteria</taxon>
        <taxon>Pseudomonadati</taxon>
        <taxon>Pseudomonadota</taxon>
        <taxon>Gammaproteobacteria</taxon>
        <taxon>Chromatiales</taxon>
        <taxon>Ectothiorhodospiraceae</taxon>
        <taxon>Halorhodospira</taxon>
    </lineage>
</organism>
<dbReference type="Proteomes" id="UP000738126">
    <property type="component" value="Unassembled WGS sequence"/>
</dbReference>
<dbReference type="InterPro" id="IPR050361">
    <property type="entry name" value="MPP/UQCRC_Complex"/>
</dbReference>
<evidence type="ECO:0000259" key="2">
    <source>
        <dbReference type="Pfam" id="PF05193"/>
    </source>
</evidence>
<dbReference type="InterPro" id="IPR011249">
    <property type="entry name" value="Metalloenz_LuxS/M16"/>
</dbReference>
<proteinExistence type="predicted"/>
<dbReference type="SUPFAM" id="SSF63411">
    <property type="entry name" value="LuxS/MPP-like metallohydrolase"/>
    <property type="match status" value="2"/>
</dbReference>
<evidence type="ECO:0000313" key="4">
    <source>
        <dbReference type="Proteomes" id="UP000738126"/>
    </source>
</evidence>
<feature type="domain" description="Peptidase M16 C-terminal" evidence="2">
    <location>
        <begin position="144"/>
        <end position="319"/>
    </location>
</feature>
<dbReference type="PANTHER" id="PTHR11851:SF224">
    <property type="entry name" value="PROCESSING PROTEASE"/>
    <property type="match status" value="1"/>
</dbReference>
<name>A0ABS1E953_9GAMM</name>
<evidence type="ECO:0000259" key="1">
    <source>
        <dbReference type="Pfam" id="PF00675"/>
    </source>
</evidence>
<dbReference type="PANTHER" id="PTHR11851">
    <property type="entry name" value="METALLOPROTEASE"/>
    <property type="match status" value="1"/>
</dbReference>
<protein>
    <recommendedName>
        <fullName evidence="5">Insulinase family protein</fullName>
    </recommendedName>
</protein>
<evidence type="ECO:0008006" key="5">
    <source>
        <dbReference type="Google" id="ProtNLM"/>
    </source>
</evidence>
<gene>
    <name evidence="3" type="ORF">CKO13_11460</name>
</gene>
<reference evidence="3 4" key="1">
    <citation type="journal article" date="2020" name="Microorganisms">
        <title>Osmotic Adaptation and Compatible Solute Biosynthesis of Phototrophic Bacteria as Revealed from Genome Analyses.</title>
        <authorList>
            <person name="Imhoff J.F."/>
            <person name="Rahn T."/>
            <person name="Kunzel S."/>
            <person name="Keller A."/>
            <person name="Neulinger S.C."/>
        </authorList>
    </citation>
    <scope>NUCLEOTIDE SEQUENCE [LARGE SCALE GENOMIC DNA]</scope>
    <source>
        <strain evidence="3 4">DSM 15116</strain>
    </source>
</reference>
<sequence>IQLVLDAGSARDGEHPGLAELVARTLDEGTAGLSAGELARRLEDTGARLSTAVGRDYARVHLRSLARPATLDEAVALLERVLEAPAFAGEAVRREREGQLQEIRAERQSAAAIAERALFRAMYGEHPYASPPLGTEAAVAELGPERVAAFYERYYVAANASVAVVGDIEPERARALAERLTGALAPGEPAAALPPAPERPARREVRIDFPAAQTALYMGQPAIARGEVALEYPLRVADQALGGAGMVSRLFRTMREERGLSYATGSRLHVLRAQGPWLVYSQVKAERAPEARRVLRGEIERLDAEGLDGQGVRKAVRQLTGAFPLALASNAALSRELASMAFYDLPTSHLARYTPRMEAVEPADVRQALAARLDPQRMATVVVGPDAEQPSEGTEAAAQ</sequence>
<dbReference type="EMBL" id="NRSH01000196">
    <property type="protein sequence ID" value="MBK1727617.1"/>
    <property type="molecule type" value="Genomic_DNA"/>
</dbReference>
<keyword evidence="4" id="KW-1185">Reference proteome</keyword>
<dbReference type="Pfam" id="PF00675">
    <property type="entry name" value="Peptidase_M16"/>
    <property type="match status" value="1"/>
</dbReference>
<feature type="domain" description="Peptidase M16 N-terminal" evidence="1">
    <location>
        <begin position="2"/>
        <end position="135"/>
    </location>
</feature>
<evidence type="ECO:0000313" key="3">
    <source>
        <dbReference type="EMBL" id="MBK1727617.1"/>
    </source>
</evidence>
<dbReference type="InterPro" id="IPR007863">
    <property type="entry name" value="Peptidase_M16_C"/>
</dbReference>
<accession>A0ABS1E953</accession>
<dbReference type="Gene3D" id="3.30.830.10">
    <property type="entry name" value="Metalloenzyme, LuxS/M16 peptidase-like"/>
    <property type="match status" value="2"/>
</dbReference>
<comment type="caution">
    <text evidence="3">The sequence shown here is derived from an EMBL/GenBank/DDBJ whole genome shotgun (WGS) entry which is preliminary data.</text>
</comment>